<name>A0A084GCR9_PSEDA</name>
<keyword evidence="5" id="KW-0539">Nucleus</keyword>
<keyword evidence="8" id="KW-1185">Reference proteome</keyword>
<dbReference type="VEuPathDB" id="FungiDB:SAPIO_CDS2570"/>
<protein>
    <recommendedName>
        <fullName evidence="9">Transcription factor domain-containing protein</fullName>
    </recommendedName>
</protein>
<dbReference type="OMA" id="LHAMCIY"/>
<evidence type="ECO:0000313" key="7">
    <source>
        <dbReference type="EMBL" id="KEZ45131.1"/>
    </source>
</evidence>
<accession>A0A084GCR9</accession>
<evidence type="ECO:0000256" key="4">
    <source>
        <dbReference type="ARBA" id="ARBA00023163"/>
    </source>
</evidence>
<keyword evidence="1" id="KW-0479">Metal-binding</keyword>
<dbReference type="HOGENOM" id="CLU_509156_0_0_1"/>
<keyword evidence="4" id="KW-0804">Transcription</keyword>
<evidence type="ECO:0000256" key="5">
    <source>
        <dbReference type="ARBA" id="ARBA00023242"/>
    </source>
</evidence>
<comment type="caution">
    <text evidence="7">The sequence shown here is derived from an EMBL/GenBank/DDBJ whole genome shotgun (WGS) entry which is preliminary data.</text>
</comment>
<dbReference type="RefSeq" id="XP_016644930.1">
    <property type="nucleotide sequence ID" value="XM_016785554.1"/>
</dbReference>
<dbReference type="Proteomes" id="UP000028545">
    <property type="component" value="Unassembled WGS sequence"/>
</dbReference>
<feature type="compositionally biased region" description="Low complexity" evidence="6">
    <location>
        <begin position="145"/>
        <end position="157"/>
    </location>
</feature>
<evidence type="ECO:0008006" key="9">
    <source>
        <dbReference type="Google" id="ProtNLM"/>
    </source>
</evidence>
<dbReference type="EMBL" id="JOWA01000086">
    <property type="protein sequence ID" value="KEZ45131.1"/>
    <property type="molecule type" value="Genomic_DNA"/>
</dbReference>
<gene>
    <name evidence="7" type="ORF">SAPIO_CDS2570</name>
</gene>
<dbReference type="PANTHER" id="PTHR47660:SF2">
    <property type="entry name" value="TRANSCRIPTION FACTOR WITH C2H2 AND ZN(2)-CYS(6) DNA BINDING DOMAIN (EUROFUNG)"/>
    <property type="match status" value="1"/>
</dbReference>
<sequence>MQNLLRTSVTDSDNVFRMVSSDNHNAGSAIVSTCQPMGPAADHSYLWGSHGADGRHEGTWNCRIATTGADLSVESNPVLDPAIVGEGGWMSDLLSPSFFSSSRGDGEPAGLPGNPPSPSDSRYRVPSLSFDRERQLGQQGRGTMAAASSIAPTPSSTVLSLSGSEDIHASASPSQQSQRSAPAASAISTDSSLSDPVPLICRRRSIQDQSDSLSDLVRMSATSCGGTVLRPGMIGLGEAIKMTAEYPLRMLATTFRSPFIHQKLCRKSPRGMPEPIAVALACVGMKLHSDQSGLPFVCDIFRDQRDKLIRELPALTDNHEQVCARLHAMCIYQIEGLLSENRYSSKLATAVLHHEYLVRATQRLVKRLEERSPENENMRHPFLSRPASQDISWDIWVVQESLRRTIFLLVVIHQLLGLTRTLDPAYFEPLLPPDVFENIRLPSSDAMWMAESESEWINARRGSVSDGIEEPPTLGEIVQRFTRGNAGDLGTGSSDLTDGDSRDDGDGRNKDREWSLERLPELTRLIISVASINVK</sequence>
<evidence type="ECO:0000256" key="6">
    <source>
        <dbReference type="SAM" id="MobiDB-lite"/>
    </source>
</evidence>
<feature type="region of interest" description="Disordered" evidence="6">
    <location>
        <begin position="96"/>
        <end position="193"/>
    </location>
</feature>
<dbReference type="GeneID" id="27721642"/>
<feature type="compositionally biased region" description="Basic and acidic residues" evidence="6">
    <location>
        <begin position="499"/>
        <end position="512"/>
    </location>
</feature>
<evidence type="ECO:0000313" key="8">
    <source>
        <dbReference type="Proteomes" id="UP000028545"/>
    </source>
</evidence>
<keyword evidence="2" id="KW-0862">Zinc</keyword>
<dbReference type="OrthoDB" id="5423818at2759"/>
<evidence type="ECO:0000256" key="3">
    <source>
        <dbReference type="ARBA" id="ARBA00023015"/>
    </source>
</evidence>
<dbReference type="GO" id="GO:0046872">
    <property type="term" value="F:metal ion binding"/>
    <property type="evidence" value="ECO:0007669"/>
    <property type="project" value="UniProtKB-KW"/>
</dbReference>
<evidence type="ECO:0000256" key="2">
    <source>
        <dbReference type="ARBA" id="ARBA00022833"/>
    </source>
</evidence>
<keyword evidence="3" id="KW-0805">Transcription regulation</keyword>
<feature type="region of interest" description="Disordered" evidence="6">
    <location>
        <begin position="484"/>
        <end position="512"/>
    </location>
</feature>
<proteinExistence type="predicted"/>
<dbReference type="AlphaFoldDB" id="A0A084GCR9"/>
<dbReference type="PANTHER" id="PTHR47660">
    <property type="entry name" value="TRANSCRIPTION FACTOR WITH C2H2 AND ZN(2)-CYS(6) DNA BINDING DOMAIN (EUROFUNG)-RELATED-RELATED"/>
    <property type="match status" value="1"/>
</dbReference>
<organism evidence="7 8">
    <name type="scientific">Pseudallescheria apiosperma</name>
    <name type="common">Scedosporium apiospermum</name>
    <dbReference type="NCBI Taxonomy" id="563466"/>
    <lineage>
        <taxon>Eukaryota</taxon>
        <taxon>Fungi</taxon>
        <taxon>Dikarya</taxon>
        <taxon>Ascomycota</taxon>
        <taxon>Pezizomycotina</taxon>
        <taxon>Sordariomycetes</taxon>
        <taxon>Hypocreomycetidae</taxon>
        <taxon>Microascales</taxon>
        <taxon>Microascaceae</taxon>
        <taxon>Scedosporium</taxon>
    </lineage>
</organism>
<evidence type="ECO:0000256" key="1">
    <source>
        <dbReference type="ARBA" id="ARBA00022723"/>
    </source>
</evidence>
<feature type="compositionally biased region" description="Low complexity" evidence="6">
    <location>
        <begin position="169"/>
        <end position="186"/>
    </location>
</feature>
<reference evidence="7 8" key="1">
    <citation type="journal article" date="2014" name="Genome Announc.">
        <title>Draft genome sequence of the pathogenic fungus Scedosporium apiospermum.</title>
        <authorList>
            <person name="Vandeputte P."/>
            <person name="Ghamrawi S."/>
            <person name="Rechenmann M."/>
            <person name="Iltis A."/>
            <person name="Giraud S."/>
            <person name="Fleury M."/>
            <person name="Thornton C."/>
            <person name="Delhaes L."/>
            <person name="Meyer W."/>
            <person name="Papon N."/>
            <person name="Bouchara J.P."/>
        </authorList>
    </citation>
    <scope>NUCLEOTIDE SEQUENCE [LARGE SCALE GENOMIC DNA]</scope>
    <source>
        <strain evidence="7 8">IHEM 14462</strain>
    </source>
</reference>
<dbReference type="KEGG" id="sapo:SAPIO_CDS2570"/>